<dbReference type="Gene3D" id="1.20.1290.10">
    <property type="entry name" value="AhpD-like"/>
    <property type="match status" value="1"/>
</dbReference>
<sequence length="81" mass="8915">MPFIEQIEPENATGRLARIYASAMKRAGYVAGIIKVMSQDPQSCEGSMGFYGALMKGKNELSTTRREMLAAVVSNVNDCFY</sequence>
<evidence type="ECO:0000313" key="1">
    <source>
        <dbReference type="EMBL" id="QEG24243.1"/>
    </source>
</evidence>
<name>A0A5B9PPP2_9BACT</name>
<evidence type="ECO:0008006" key="3">
    <source>
        <dbReference type="Google" id="ProtNLM"/>
    </source>
</evidence>
<protein>
    <recommendedName>
        <fullName evidence="3">Carboxymuconolactone decarboxylase family protein</fullName>
    </recommendedName>
</protein>
<keyword evidence="2" id="KW-1185">Reference proteome</keyword>
<dbReference type="EMBL" id="CP042912">
    <property type="protein sequence ID" value="QEG24243.1"/>
    <property type="molecule type" value="Genomic_DNA"/>
</dbReference>
<dbReference type="RefSeq" id="WP_075083523.1">
    <property type="nucleotide sequence ID" value="NZ_CP042912.1"/>
</dbReference>
<gene>
    <name evidence="1" type="ORF">MFFC18_41600</name>
</gene>
<dbReference type="SUPFAM" id="SSF69118">
    <property type="entry name" value="AhpD-like"/>
    <property type="match status" value="1"/>
</dbReference>
<dbReference type="OrthoDB" id="9801997at2"/>
<dbReference type="InterPro" id="IPR029032">
    <property type="entry name" value="AhpD-like"/>
</dbReference>
<dbReference type="AlphaFoldDB" id="A0A5B9PPP2"/>
<evidence type="ECO:0000313" key="2">
    <source>
        <dbReference type="Proteomes" id="UP000322214"/>
    </source>
</evidence>
<accession>A0A5B9PPP2</accession>
<organism evidence="1 2">
    <name type="scientific">Mariniblastus fucicola</name>
    <dbReference type="NCBI Taxonomy" id="980251"/>
    <lineage>
        <taxon>Bacteria</taxon>
        <taxon>Pseudomonadati</taxon>
        <taxon>Planctomycetota</taxon>
        <taxon>Planctomycetia</taxon>
        <taxon>Pirellulales</taxon>
        <taxon>Pirellulaceae</taxon>
        <taxon>Mariniblastus</taxon>
    </lineage>
</organism>
<dbReference type="Proteomes" id="UP000322214">
    <property type="component" value="Chromosome"/>
</dbReference>
<dbReference type="KEGG" id="mff:MFFC18_41600"/>
<proteinExistence type="predicted"/>
<dbReference type="STRING" id="980251.GCA_001642875_00736"/>
<reference evidence="1 2" key="1">
    <citation type="submission" date="2019-08" db="EMBL/GenBank/DDBJ databases">
        <title>Deep-cultivation of Planctomycetes and their phenomic and genomic characterization uncovers novel biology.</title>
        <authorList>
            <person name="Wiegand S."/>
            <person name="Jogler M."/>
            <person name="Boedeker C."/>
            <person name="Pinto D."/>
            <person name="Vollmers J."/>
            <person name="Rivas-Marin E."/>
            <person name="Kohn T."/>
            <person name="Peeters S.H."/>
            <person name="Heuer A."/>
            <person name="Rast P."/>
            <person name="Oberbeckmann S."/>
            <person name="Bunk B."/>
            <person name="Jeske O."/>
            <person name="Meyerdierks A."/>
            <person name="Storesund J.E."/>
            <person name="Kallscheuer N."/>
            <person name="Luecker S."/>
            <person name="Lage O.M."/>
            <person name="Pohl T."/>
            <person name="Merkel B.J."/>
            <person name="Hornburger P."/>
            <person name="Mueller R.-W."/>
            <person name="Bruemmer F."/>
            <person name="Labrenz M."/>
            <person name="Spormann A.M."/>
            <person name="Op den Camp H."/>
            <person name="Overmann J."/>
            <person name="Amann R."/>
            <person name="Jetten M.S.M."/>
            <person name="Mascher T."/>
            <person name="Medema M.H."/>
            <person name="Devos D.P."/>
            <person name="Kaster A.-K."/>
            <person name="Ovreas L."/>
            <person name="Rohde M."/>
            <person name="Galperin M.Y."/>
            <person name="Jogler C."/>
        </authorList>
    </citation>
    <scope>NUCLEOTIDE SEQUENCE [LARGE SCALE GENOMIC DNA]</scope>
    <source>
        <strain evidence="1 2">FC18</strain>
    </source>
</reference>